<evidence type="ECO:0000313" key="11">
    <source>
        <dbReference type="Proteomes" id="UP001153269"/>
    </source>
</evidence>
<dbReference type="GO" id="GO:0005930">
    <property type="term" value="C:axoneme"/>
    <property type="evidence" value="ECO:0007669"/>
    <property type="project" value="TreeGrafter"/>
</dbReference>
<evidence type="ECO:0000256" key="5">
    <source>
        <dbReference type="ARBA" id="ARBA00039799"/>
    </source>
</evidence>
<dbReference type="GO" id="GO:0030286">
    <property type="term" value="C:dynein complex"/>
    <property type="evidence" value="ECO:0007669"/>
    <property type="project" value="UniProtKB-KW"/>
</dbReference>
<comment type="caution">
    <text evidence="10">The sequence shown here is derived from an EMBL/GenBank/DDBJ whole genome shotgun (WGS) entry which is preliminary data.</text>
</comment>
<name>A0A9N7UF49_PLEPL</name>
<dbReference type="AlphaFoldDB" id="A0A9N7UF49"/>
<dbReference type="InterPro" id="IPR019347">
    <property type="entry name" value="Axonemal_dynein_light_chain"/>
</dbReference>
<proteinExistence type="inferred from homology"/>
<organism evidence="10 11">
    <name type="scientific">Pleuronectes platessa</name>
    <name type="common">European plaice</name>
    <dbReference type="NCBI Taxonomy" id="8262"/>
    <lineage>
        <taxon>Eukaryota</taxon>
        <taxon>Metazoa</taxon>
        <taxon>Chordata</taxon>
        <taxon>Craniata</taxon>
        <taxon>Vertebrata</taxon>
        <taxon>Euteleostomi</taxon>
        <taxon>Actinopterygii</taxon>
        <taxon>Neopterygii</taxon>
        <taxon>Teleostei</taxon>
        <taxon>Neoteleostei</taxon>
        <taxon>Acanthomorphata</taxon>
        <taxon>Carangaria</taxon>
        <taxon>Pleuronectiformes</taxon>
        <taxon>Pleuronectoidei</taxon>
        <taxon>Pleuronectidae</taxon>
        <taxon>Pleuronectes</taxon>
    </lineage>
</organism>
<evidence type="ECO:0000256" key="2">
    <source>
        <dbReference type="ARBA" id="ARBA00023054"/>
    </source>
</evidence>
<feature type="coiled-coil region" evidence="8">
    <location>
        <begin position="181"/>
        <end position="244"/>
    </location>
</feature>
<reference evidence="10" key="1">
    <citation type="submission" date="2020-03" db="EMBL/GenBank/DDBJ databases">
        <authorList>
            <person name="Weist P."/>
        </authorList>
    </citation>
    <scope>NUCLEOTIDE SEQUENCE</scope>
</reference>
<gene>
    <name evidence="10" type="ORF">PLEPLA_LOCUS17046</name>
</gene>
<dbReference type="Proteomes" id="UP001153269">
    <property type="component" value="Unassembled WGS sequence"/>
</dbReference>
<protein>
    <recommendedName>
        <fullName evidence="5">Axonemal dynein light intermediate polypeptide 1</fullName>
    </recommendedName>
    <alternativeName>
        <fullName evidence="6">Inner dynein arm light chain, axonemal</fullName>
    </alternativeName>
</protein>
<evidence type="ECO:0000313" key="10">
    <source>
        <dbReference type="EMBL" id="CAB1429071.1"/>
    </source>
</evidence>
<dbReference type="PANTHER" id="PTHR13183:SF0">
    <property type="entry name" value="AXONEMAL DYNEIN LIGHT INTERMEDIATE POLYPEPTIDE 1"/>
    <property type="match status" value="1"/>
</dbReference>
<accession>A0A9N7UF49</accession>
<dbReference type="Pfam" id="PF10211">
    <property type="entry name" value="Ax_dynein_light"/>
    <property type="match status" value="1"/>
</dbReference>
<dbReference type="GO" id="GO:0097546">
    <property type="term" value="C:ciliary base"/>
    <property type="evidence" value="ECO:0007669"/>
    <property type="project" value="TreeGrafter"/>
</dbReference>
<dbReference type="EMBL" id="CADEAL010001112">
    <property type="protein sequence ID" value="CAB1429071.1"/>
    <property type="molecule type" value="Genomic_DNA"/>
</dbReference>
<feature type="region of interest" description="Disordered" evidence="9">
    <location>
        <begin position="1"/>
        <end position="61"/>
    </location>
</feature>
<evidence type="ECO:0000256" key="9">
    <source>
        <dbReference type="SAM" id="MobiDB-lite"/>
    </source>
</evidence>
<sequence>MIPPTDSLLKYSTPVLISRTTEEKSPKARPSRAGPQQSSDSGPVPPAPRFSSTEDTWKGNEATLDTIFPPREWMVGKQQWLQQVSSTPCTRSDVVRLEELLDTNLQRRQARDTGICPVRRELYTQCFDEIIRQVTINCAERGLLLLRVRDEITMSFAVHETLYESSIGFGMRKALQAEQGKADTEKSTADLKNEIHDLNRELNEEKAKCDVIEQREAEKRQVEEKKFTEEIQFLKRTNQQLKNQLEGITPKK</sequence>
<comment type="similarity">
    <text evidence="4">Belongs to the inner dynein arm light chain family.</text>
</comment>
<dbReference type="GO" id="GO:0045504">
    <property type="term" value="F:dynein heavy chain binding"/>
    <property type="evidence" value="ECO:0007669"/>
    <property type="project" value="TreeGrafter"/>
</dbReference>
<keyword evidence="3" id="KW-0505">Motor protein</keyword>
<evidence type="ECO:0000256" key="3">
    <source>
        <dbReference type="ARBA" id="ARBA00023175"/>
    </source>
</evidence>
<evidence type="ECO:0000256" key="8">
    <source>
        <dbReference type="SAM" id="Coils"/>
    </source>
</evidence>
<evidence type="ECO:0000256" key="6">
    <source>
        <dbReference type="ARBA" id="ARBA00042417"/>
    </source>
</evidence>
<keyword evidence="11" id="KW-1185">Reference proteome</keyword>
<evidence type="ECO:0000256" key="1">
    <source>
        <dbReference type="ARBA" id="ARBA00023017"/>
    </source>
</evidence>
<evidence type="ECO:0000256" key="7">
    <source>
        <dbReference type="ARBA" id="ARBA00043925"/>
    </source>
</evidence>
<evidence type="ECO:0000256" key="4">
    <source>
        <dbReference type="ARBA" id="ARBA00038114"/>
    </source>
</evidence>
<keyword evidence="1" id="KW-0243">Dynein</keyword>
<dbReference type="PANTHER" id="PTHR13183">
    <property type="entry name" value="AXONEMAL INNER ARM DYNEIN LIGHT CHAIN 28"/>
    <property type="match status" value="1"/>
</dbReference>
<keyword evidence="2 8" id="KW-0175">Coiled coil</keyword>
<comment type="function">
    <text evidence="7">Involved in sperm flagellum assembly.</text>
</comment>